<dbReference type="Proteomes" id="UP000594638">
    <property type="component" value="Unassembled WGS sequence"/>
</dbReference>
<dbReference type="Gramene" id="OE9A021912T1">
    <property type="protein sequence ID" value="OE9A021912C1"/>
    <property type="gene ID" value="OE9A021912"/>
</dbReference>
<proteinExistence type="predicted"/>
<organism evidence="1 2">
    <name type="scientific">Olea europaea subsp. europaea</name>
    <dbReference type="NCBI Taxonomy" id="158383"/>
    <lineage>
        <taxon>Eukaryota</taxon>
        <taxon>Viridiplantae</taxon>
        <taxon>Streptophyta</taxon>
        <taxon>Embryophyta</taxon>
        <taxon>Tracheophyta</taxon>
        <taxon>Spermatophyta</taxon>
        <taxon>Magnoliopsida</taxon>
        <taxon>eudicotyledons</taxon>
        <taxon>Gunneridae</taxon>
        <taxon>Pentapetalae</taxon>
        <taxon>asterids</taxon>
        <taxon>lamiids</taxon>
        <taxon>Lamiales</taxon>
        <taxon>Oleaceae</taxon>
        <taxon>Oleeae</taxon>
        <taxon>Olea</taxon>
    </lineage>
</organism>
<accession>A0A8S0Q8F5</accession>
<evidence type="ECO:0000313" key="2">
    <source>
        <dbReference type="Proteomes" id="UP000594638"/>
    </source>
</evidence>
<keyword evidence="2" id="KW-1185">Reference proteome</keyword>
<dbReference type="EMBL" id="CACTIH010001813">
    <property type="protein sequence ID" value="CAA2963837.1"/>
    <property type="molecule type" value="Genomic_DNA"/>
</dbReference>
<reference evidence="1 2" key="1">
    <citation type="submission" date="2019-12" db="EMBL/GenBank/DDBJ databases">
        <authorList>
            <person name="Alioto T."/>
            <person name="Alioto T."/>
            <person name="Gomez Garrido J."/>
        </authorList>
    </citation>
    <scope>NUCLEOTIDE SEQUENCE [LARGE SCALE GENOMIC DNA]</scope>
</reference>
<evidence type="ECO:0000313" key="1">
    <source>
        <dbReference type="EMBL" id="CAA2963837.1"/>
    </source>
</evidence>
<protein>
    <submittedName>
        <fullName evidence="1">Uncharacterized protein</fullName>
    </submittedName>
</protein>
<gene>
    <name evidence="1" type="ORF">OLEA9_A021912</name>
</gene>
<name>A0A8S0Q8F5_OLEEU</name>
<sequence length="162" mass="18296">MQGRTMTYFIFQKNHGNENMKIKLNYYLTRIGWWWLYCLGHQAHLATEAVGGSVGLFDAFQGMGKCLGIANGARFGCLQPMTKEAGFTFIFMNRDGGEIGLIDDFQHRLRRCTHLRKHNLTTTAVRGLPEVEINAPEFGWGCEVKRGFWKESPCTSSANGNP</sequence>
<comment type="caution">
    <text evidence="1">The sequence shown here is derived from an EMBL/GenBank/DDBJ whole genome shotgun (WGS) entry which is preliminary data.</text>
</comment>
<dbReference type="AlphaFoldDB" id="A0A8S0Q8F5"/>